<dbReference type="RefSeq" id="WP_359268423.1">
    <property type="nucleotide sequence ID" value="NZ_JBEZNA010000004.1"/>
</dbReference>
<dbReference type="EMBL" id="JBEZNA010000004">
    <property type="protein sequence ID" value="MEU9576297.1"/>
    <property type="molecule type" value="Genomic_DNA"/>
</dbReference>
<dbReference type="Proteomes" id="UP001551584">
    <property type="component" value="Unassembled WGS sequence"/>
</dbReference>
<comment type="caution">
    <text evidence="1">The sequence shown here is derived from an EMBL/GenBank/DDBJ whole genome shotgun (WGS) entry which is preliminary data.</text>
</comment>
<evidence type="ECO:0000313" key="1">
    <source>
        <dbReference type="EMBL" id="MEU9576297.1"/>
    </source>
</evidence>
<evidence type="ECO:0000313" key="2">
    <source>
        <dbReference type="Proteomes" id="UP001551584"/>
    </source>
</evidence>
<sequence>MGAIQEPTEAMGPYRVEIRGESFYLTRVDCAPDLRKGHHEAAIPATDVPTLIAALD</sequence>
<keyword evidence="2" id="KW-1185">Reference proteome</keyword>
<proteinExistence type="predicted"/>
<gene>
    <name evidence="1" type="ORF">AB0D95_03235</name>
</gene>
<accession>A0ABV3EJB1</accession>
<protein>
    <submittedName>
        <fullName evidence="1">Uncharacterized protein</fullName>
    </submittedName>
</protein>
<name>A0ABV3EJB1_9ACTN</name>
<organism evidence="1 2">
    <name type="scientific">Streptomyces chilikensis</name>
    <dbReference type="NCBI Taxonomy" id="1194079"/>
    <lineage>
        <taxon>Bacteria</taxon>
        <taxon>Bacillati</taxon>
        <taxon>Actinomycetota</taxon>
        <taxon>Actinomycetes</taxon>
        <taxon>Kitasatosporales</taxon>
        <taxon>Streptomycetaceae</taxon>
        <taxon>Streptomyces</taxon>
    </lineage>
</organism>
<reference evidence="1 2" key="1">
    <citation type="submission" date="2024-06" db="EMBL/GenBank/DDBJ databases">
        <title>The Natural Products Discovery Center: Release of the First 8490 Sequenced Strains for Exploring Actinobacteria Biosynthetic Diversity.</title>
        <authorList>
            <person name="Kalkreuter E."/>
            <person name="Kautsar S.A."/>
            <person name="Yang D."/>
            <person name="Bader C.D."/>
            <person name="Teijaro C.N."/>
            <person name="Fluegel L."/>
            <person name="Davis C.M."/>
            <person name="Simpson J.R."/>
            <person name="Lauterbach L."/>
            <person name="Steele A.D."/>
            <person name="Gui C."/>
            <person name="Meng S."/>
            <person name="Li G."/>
            <person name="Viehrig K."/>
            <person name="Ye F."/>
            <person name="Su P."/>
            <person name="Kiefer A.F."/>
            <person name="Nichols A."/>
            <person name="Cepeda A.J."/>
            <person name="Yan W."/>
            <person name="Fan B."/>
            <person name="Jiang Y."/>
            <person name="Adhikari A."/>
            <person name="Zheng C.-J."/>
            <person name="Schuster L."/>
            <person name="Cowan T.M."/>
            <person name="Smanski M.J."/>
            <person name="Chevrette M.G."/>
            <person name="De Carvalho L.P.S."/>
            <person name="Shen B."/>
        </authorList>
    </citation>
    <scope>NUCLEOTIDE SEQUENCE [LARGE SCALE GENOMIC DNA]</scope>
    <source>
        <strain evidence="1 2">NPDC048117</strain>
    </source>
</reference>